<evidence type="ECO:0000313" key="3">
    <source>
        <dbReference type="Proteomes" id="UP000266188"/>
    </source>
</evidence>
<protein>
    <submittedName>
        <fullName evidence="2">Uncharacterized protein</fullName>
    </submittedName>
</protein>
<comment type="caution">
    <text evidence="2">The sequence shown here is derived from an EMBL/GenBank/DDBJ whole genome shotgun (WGS) entry which is preliminary data.</text>
</comment>
<evidence type="ECO:0000313" key="2">
    <source>
        <dbReference type="EMBL" id="RJE16946.1"/>
    </source>
</evidence>
<feature type="compositionally biased region" description="Polar residues" evidence="1">
    <location>
        <begin position="20"/>
        <end position="29"/>
    </location>
</feature>
<evidence type="ECO:0000256" key="1">
    <source>
        <dbReference type="SAM" id="MobiDB-lite"/>
    </source>
</evidence>
<proteinExistence type="predicted"/>
<accession>A0A3A2Z233</accession>
<dbReference type="OrthoDB" id="10414931at2759"/>
<sequence length="53" mass="5648">MAVIVSSELAHPAIEEHAATPSNESMNPVNETAMGIWYSRRSSASSNASIMTI</sequence>
<dbReference type="Proteomes" id="UP000266188">
    <property type="component" value="Unassembled WGS sequence"/>
</dbReference>
<gene>
    <name evidence="2" type="ORF">PHISCL_10717</name>
</gene>
<reference evidence="3" key="1">
    <citation type="submission" date="2017-02" db="EMBL/GenBank/DDBJ databases">
        <authorList>
            <person name="Tafer H."/>
            <person name="Lopandic K."/>
        </authorList>
    </citation>
    <scope>NUCLEOTIDE SEQUENCE [LARGE SCALE GENOMIC DNA]</scope>
    <source>
        <strain evidence="3">CBS 366.77</strain>
    </source>
</reference>
<name>A0A3A2Z233_9EURO</name>
<organism evidence="2 3">
    <name type="scientific">Aspergillus sclerotialis</name>
    <dbReference type="NCBI Taxonomy" id="2070753"/>
    <lineage>
        <taxon>Eukaryota</taxon>
        <taxon>Fungi</taxon>
        <taxon>Dikarya</taxon>
        <taxon>Ascomycota</taxon>
        <taxon>Pezizomycotina</taxon>
        <taxon>Eurotiomycetes</taxon>
        <taxon>Eurotiomycetidae</taxon>
        <taxon>Eurotiales</taxon>
        <taxon>Aspergillaceae</taxon>
        <taxon>Aspergillus</taxon>
        <taxon>Aspergillus subgen. Polypaecilum</taxon>
    </lineage>
</organism>
<dbReference type="AlphaFoldDB" id="A0A3A2Z233"/>
<feature type="region of interest" description="Disordered" evidence="1">
    <location>
        <begin position="1"/>
        <end position="29"/>
    </location>
</feature>
<feature type="non-terminal residue" evidence="2">
    <location>
        <position position="53"/>
    </location>
</feature>
<dbReference type="EMBL" id="MVGC01002080">
    <property type="protein sequence ID" value="RJE16946.1"/>
    <property type="molecule type" value="Genomic_DNA"/>
</dbReference>
<keyword evidence="3" id="KW-1185">Reference proteome</keyword>